<dbReference type="Pfam" id="PF14765">
    <property type="entry name" value="PS-DH"/>
    <property type="match status" value="1"/>
</dbReference>
<feature type="domain" description="Ketosynthase family 3 (KS3)" evidence="11">
    <location>
        <begin position="3551"/>
        <end position="3970"/>
    </location>
</feature>
<dbReference type="PANTHER" id="PTHR43775">
    <property type="entry name" value="FATTY ACID SYNTHASE"/>
    <property type="match status" value="1"/>
</dbReference>
<evidence type="ECO:0000256" key="7">
    <source>
        <dbReference type="ARBA" id="ARBA00022737"/>
    </source>
</evidence>
<evidence type="ECO:0000256" key="4">
    <source>
        <dbReference type="ARBA" id="ARBA00022490"/>
    </source>
</evidence>
<dbReference type="InterPro" id="IPR014031">
    <property type="entry name" value="Ketoacyl_synth_C"/>
</dbReference>
<evidence type="ECO:0000256" key="5">
    <source>
        <dbReference type="ARBA" id="ARBA00022553"/>
    </source>
</evidence>
<dbReference type="Gene3D" id="3.10.129.110">
    <property type="entry name" value="Polyketide synthase dehydratase"/>
    <property type="match status" value="1"/>
</dbReference>
<dbReference type="InterPro" id="IPR049552">
    <property type="entry name" value="PKS_DH_N"/>
</dbReference>
<dbReference type="RefSeq" id="WP_307207315.1">
    <property type="nucleotide sequence ID" value="NZ_JAUSSU010000011.1"/>
</dbReference>
<feature type="region of interest" description="C-terminal hotdog fold" evidence="8">
    <location>
        <begin position="1424"/>
        <end position="1569"/>
    </location>
</feature>
<dbReference type="SMART" id="SM00823">
    <property type="entry name" value="PKS_PP"/>
    <property type="match status" value="4"/>
</dbReference>
<evidence type="ECO:0000256" key="3">
    <source>
        <dbReference type="ARBA" id="ARBA00022450"/>
    </source>
</evidence>
<dbReference type="InterPro" id="IPR054514">
    <property type="entry name" value="RhiE-like_linker"/>
</dbReference>
<dbReference type="PROSITE" id="PS52019">
    <property type="entry name" value="PKS_MFAS_DH"/>
    <property type="match status" value="1"/>
</dbReference>
<dbReference type="SUPFAM" id="SSF51735">
    <property type="entry name" value="NAD(P)-binding Rossmann-fold domains"/>
    <property type="match status" value="6"/>
</dbReference>
<keyword evidence="3" id="KW-0596">Phosphopantetheine</keyword>
<dbReference type="CDD" id="cd00833">
    <property type="entry name" value="PKS"/>
    <property type="match status" value="3"/>
</dbReference>
<dbReference type="Pfam" id="PF08659">
    <property type="entry name" value="KR"/>
    <property type="match status" value="3"/>
</dbReference>
<dbReference type="PROSITE" id="PS50075">
    <property type="entry name" value="CARRIER"/>
    <property type="match status" value="3"/>
</dbReference>
<dbReference type="InterPro" id="IPR018201">
    <property type="entry name" value="Ketoacyl_synth_AS"/>
</dbReference>
<dbReference type="SMART" id="SM00826">
    <property type="entry name" value="PKS_DH"/>
    <property type="match status" value="1"/>
</dbReference>
<dbReference type="SMART" id="SM00822">
    <property type="entry name" value="PKS_KR"/>
    <property type="match status" value="3"/>
</dbReference>
<dbReference type="EMBL" id="JAUSSU010000011">
    <property type="protein sequence ID" value="MDQ0115566.1"/>
    <property type="molecule type" value="Genomic_DNA"/>
</dbReference>
<dbReference type="InterPro" id="IPR014030">
    <property type="entry name" value="Ketoacyl_synth_N"/>
</dbReference>
<sequence>MNGKRELNQLLNQIRNGQMSPTEGLKQFEALRSPSGRLYYRPIWEAGTLPSARLSVSGPVLIMEREDDILAMLGSDSNVTTIRVKPGRSFREADPATFEINPRSAEDFRQLAQLLAQRGLLPTTIIHHWAVDYDEQSEAGLAEGLDFGFYSVYFLTQAFMKLHAKFQMLFVFPAGDGKPLYPALHGFARSLFVENPSIQIKTVTYSERLRLEWLAHELQANDTQVHYAEGMRWIRRLQETEASKTGELPLKEQGVYLITGGAGGLGFIFAQYLAKRYRARLVLSGRSAVNEAISDQIRRLEADGARVMYVQGDISKREHAEKLVKAAKANFGVLNGVIHAAGIVQDAFLLKKTESEIKAVLAPKVFGTSWLDEWTANEPLDFFVLFSSISSELGNAGQTDYTFGNSFMDYFAAKRNSLVALKKRFGRTLSLNWPYWAEGGMSVATETVEEMKLSAGIMPMSTAVGIEAFEDGLRSESTQWLVAEGDVSMIRRRVSQSFESKPAEVEQERASAIQRLDTLAPPVPLVSDEAFLQGTIDFLKKVLSEELGVSADRIKPKEPFEKYGIDSVMVMGLNRVLEEQFGSLSKTLFYEYQNIAELAGYFAESHHDRLRNKIAGYASASTAAAPTAETGHAQGLKPDLKQALASGDKPTTKTVDRKGRGRFIQHAKSISAKTESDPMDIAIIGVAGRYPQADNLQQFWENLKSGKDSITEVPAERWDHAAFFDADKSKKGKSYTKWGGFVNDVDKFDPLFFNISPKEAEMTDPQERLFLETVYHMLEDAGYTKSKIEKRPIGVYVGVMYGEYQLYGAEQAKKGHIIGVSTSYASIANRISYNFNLSGPSLALDTMCSSSLTSIHLASESLRRGETEMAIAGGVNVSIHPNKYLVLAQGRYASSDGRCRSFGEGGDGYVPGEGVGAVLLKPLSKAIEDGDHIHAVIKGTSINHGGKTNGYTVPNPNAQSAVIADALQKAGVDAKTISYMEAHGTGTSLGDPIEITGLAKAFGHRADEQPFCSIGSAKSNIGHLESAAGIAGITKVLLQMKHRQLVPSLHADTVNPNIDFEQTPFYLQRELADWHQPVMIRNGREITVPRRAGVSSFGAGGSNAHIVLEEYTPSSIPRRPFVPAESQLIVFSAKNQDRLKELVRRMSDFLSRQSGAAIPDLIDIAYTLQVGRESLDERLAIKAASLDELLASMRFYLEGQPVPGLISGRVRRGTELAVNDEEGDAVDRIARRWVYGEEIDWELNYSGHESQRSPQRVPLPGYPFARERYWVPEPEGLKPATYGDGQARLHAMIDANVSTLDEQRFEKRFDGSDFYVHDHAVGGRMVLPGAAYLEMARAAGQLSYRGQMVAVIKNMSWNSPIIVPDDGQDVFVSLYPAANGVEFEVTTSTAGNDEPLVHAEGQLEYGSAAPIEPLDLGSIRRRCPQVRNHEQFYALYASSRFQYGTSMRTVQQTARGGKEILARLQSADEYREETEEFNLHPAQLDGAFQSLLGLIAEDELTPIAYLPYTIGKLELFAPLTSACYVYACEREEPENGVREFDMKLTDEAGHVLVSVHQLRMRALSSASALPNAVEKLETISFRQLWEPLDQTIEAESLGRVLLLAQDEALLQDMKRYAAAVTAVQSGETFEQKAVDRFTIRMDCAEDYEKLVGMLSKTDRLPDTIIHTGAAGSFSPNKEELQARMTQGIESLLYLTQALMKERGQGRTRLLYVYSGNGEQQPQHAAIAGFLKSLRQENPNWSGATIDLGSVPTNAEWIRILRKETAAQDVEVRYASGSRFVKRLREVTEPPLTGTAAIMRENGVYLITGGAGGLGLMFADYLARRYKARLVLAGRSALHAGMEQKLSDLRSLGSEVLYVQADVADRQQAERLIEAVKAQFGALHGIIHSAGIVRDSLIMKKSRHEMAEVLGPKIYGAVNLDETTAAEPLDWFVMFSSLSGVLGNIGQCDYAYGNQFLDEFAVLRETQRSKGNRFGRTLSLNWPLWKEGGMRVDPSVLETMKRTAGFIPMSAASGYEVFETALASGLPQWIALEGEAEKIRTYLLSGASAAGSQTAVVQPGGQQSAQLSSEKDDALLLEKGVSFLKEIVSKEIRLPAARIDEHEALDVYGLDSVMIMALTRELESRFGELSKTLFFEYRTLAELTLYFVIEHRDKLMARTGLSRQEKQAAVVSARSESAQLQPPAKSERKPRSSRQRFPGAADQAASEEQAVAIIGVAGRYPEADDLESYWENLKAGHDSIGEIPSERWDHIAYYEAEQVKGKSRSKWGGFLDDADKFDPLFFQISPREAELLDPQERLFLMTVHQALEDGGYTKQRLSGKDVGVYVGVMYSEYQLYGAQETVSGNTMALGSSYASIANRVSYFYDLQGPSLALDTMCSSSLTAIHLACESLLRGESEMAIAGGVNLSLHVNKYLLLSQNNFLASDGRCRSFGDGGDGYVPGEGVGAVILKPLKQAIEDGDPIYAVIKGTAVNHGGKTNGYTVPNPHAQTRVIDKALKKAKVDARSISYLEAHGTGTPLGDPIEVSGLVKAFGGTEERQYCAIGSVKSNIGHLESAAGIAALTKVLLQMKHGMLAPSLHADVLNSNIRFEDTPFYVQRELSEWKRPVLMENGREMVIPRRAGVSSFGAGGSNAHIIVEEFVDQAAVSAESDNKPHIIVLSARNEDRLRAYAGKLAAFLSEAPETTANQDAHAATANEIEKEVLTLIAEGLSVGADEIAAATDVSELGLDELKLTQIAIRLNEVYSLNVTPDRLAEHATVNNLTGHVIHTLNKNRKFIEDKPSSKTKPGLADIAWTLQYGREPMDERLALVVSSVSELASKMRQYASGKEVDGLYEGNVKADAEKHRVLLEGAEGKLFLKSLIENQKLDKMASLWVSGVVIDWQELRVSKGRIVSLPSYPFVRDRYWAPTGLSARSASIAAQPVQAAPKQKERLLLVKSWREQKASAALTKLPGTIFILANAETLDIAGRFLQGTASAKVIVLQNAADAVEGRKAAQQYLGREESVSGLIDLSDLHGVPQHKLKPSLGKFAFVQELIKQHRSNDLRMIHITNGLQSFKGASSSLAGADMAGLMRMLHSEYRKVISTTIDIDYSYRDEAKLRELVLTEWAASVLDNEICLRQNRRYLPQLEQASAEMAEPYRLDAQLGYIVTGGTRGIGLEAARHLVRKGARKLVLMGLQAYPPRGEWEMLLQSESISEAMSQRLQNIMELEKSGVEVQIYAGSLTDRDRLTELFREVRERFGGIGGVIHCAGVASGENPAFMNKSEEEMSRVFEPKIGGLQVLHDLLANDELRFFLLFSSVSGLLPALAAGGSDYAAANSFMDFFAAYQRSQGFSSYQSLQWPNWKEVGMGEAAGKVYTQLGLELLTTQEGLSLLDQALTYRDTACVMPAVVRPNDFEASVLLHARHAAEKQQQRPSPTPSSVKSGGASGYSSVSKLKELFSNELKIPQEQMEIHTPFSDFGVDSVLLAELVLRIEGWLKVKLDPGLLLEYPTLSQLSRYLDTHFETGKGAEPEGNGLQEHKLRIDEPKEYEAHKAERDAAAPLVPTAAVQPGRQQVAVIGMACHFPGAEDKDAYWSNLIHGLSSVTEVPKSRWDADQFYASAHTSGKTVSKWGGFLDNIEAFDPGYFQISEEDAPYIDPLVRQFLEVSVQTVRDAGYNHKELWNRKIGVFVGSRVSNFSDKLGKPSKNTIIGIGQNFIAAHCSHFFNWKGPNLVVDTACSSSLVSLHLACQSLMNGESEMALAGGVDILLDEKPYLVLSEGRGLSPDGKCHTFDEKANGFVPGEGSGAVLLKPLDQALRDGDRIYAVIDATAVNNDGHTMGITTPNPEAQYSVIREAMQRGGIDARSVSYIETHGTGTMIGDPIELKALTRVFHEYSEDRQYCGVGSVKTNFGHTLSAAGIASFIKVALAIKNKQLPPTLNCERPNPRFEFEASPFYPVQALRDWLPDQGVRRAGISGFGFGGTNAHVIVSEGDPDVLNHYVPVRNPLEPVVFNRKRYWFNEEQETKAQPSMLRLERLR</sequence>
<keyword evidence="7" id="KW-0677">Repeat</keyword>
<dbReference type="PROSITE" id="PS00606">
    <property type="entry name" value="KS3_1"/>
    <property type="match status" value="1"/>
</dbReference>
<dbReference type="Gene3D" id="3.30.70.3290">
    <property type="match status" value="1"/>
</dbReference>
<dbReference type="InterPro" id="IPR036736">
    <property type="entry name" value="ACP-like_sf"/>
</dbReference>
<dbReference type="SMART" id="SM00825">
    <property type="entry name" value="PKS_KS"/>
    <property type="match status" value="3"/>
</dbReference>
<evidence type="ECO:0000256" key="2">
    <source>
        <dbReference type="ARBA" id="ARBA00004792"/>
    </source>
</evidence>
<keyword evidence="14" id="KW-1185">Reference proteome</keyword>
<dbReference type="GO" id="GO:0016740">
    <property type="term" value="F:transferase activity"/>
    <property type="evidence" value="ECO:0007669"/>
    <property type="project" value="UniProtKB-KW"/>
</dbReference>
<keyword evidence="5" id="KW-0597">Phosphoprotein</keyword>
<dbReference type="Gene3D" id="1.10.1240.100">
    <property type="match status" value="1"/>
</dbReference>
<evidence type="ECO:0000259" key="12">
    <source>
        <dbReference type="PROSITE" id="PS52019"/>
    </source>
</evidence>
<dbReference type="Proteomes" id="UP001229346">
    <property type="component" value="Unassembled WGS sequence"/>
</dbReference>
<keyword evidence="4" id="KW-0963">Cytoplasm</keyword>
<evidence type="ECO:0000256" key="1">
    <source>
        <dbReference type="ARBA" id="ARBA00004496"/>
    </source>
</evidence>
<dbReference type="InterPro" id="IPR049551">
    <property type="entry name" value="PKS_DH_C"/>
</dbReference>
<comment type="subcellular location">
    <subcellularLocation>
        <location evidence="1">Cytoplasm</location>
    </subcellularLocation>
</comment>
<organism evidence="13 14">
    <name type="scientific">Paenibacillus harenae</name>
    <dbReference type="NCBI Taxonomy" id="306543"/>
    <lineage>
        <taxon>Bacteria</taxon>
        <taxon>Bacillati</taxon>
        <taxon>Bacillota</taxon>
        <taxon>Bacilli</taxon>
        <taxon>Bacillales</taxon>
        <taxon>Paenibacillaceae</taxon>
        <taxon>Paenibacillus</taxon>
    </lineage>
</organism>
<dbReference type="InterPro" id="IPR009081">
    <property type="entry name" value="PP-bd_ACP"/>
</dbReference>
<accession>A0ABT9U7E3</accession>
<evidence type="ECO:0000313" key="14">
    <source>
        <dbReference type="Proteomes" id="UP001229346"/>
    </source>
</evidence>
<dbReference type="InterPro" id="IPR020806">
    <property type="entry name" value="PKS_PP-bd"/>
</dbReference>
<feature type="compositionally biased region" description="Polar residues" evidence="9">
    <location>
        <begin position="3411"/>
        <end position="3427"/>
    </location>
</feature>
<keyword evidence="6 13" id="KW-0808">Transferase</keyword>
<comment type="caution">
    <text evidence="13">The sequence shown here is derived from an EMBL/GenBank/DDBJ whole genome shotgun (WGS) entry which is preliminary data.</text>
</comment>
<dbReference type="Pfam" id="PF21089">
    <property type="entry name" value="PKS_DH_N"/>
    <property type="match status" value="1"/>
</dbReference>
<dbReference type="SMART" id="SM01294">
    <property type="entry name" value="PKS_PP_betabranch"/>
    <property type="match status" value="2"/>
</dbReference>
<dbReference type="PROSITE" id="PS52004">
    <property type="entry name" value="KS3_2"/>
    <property type="match status" value="3"/>
</dbReference>
<dbReference type="InterPro" id="IPR032821">
    <property type="entry name" value="PKS_assoc"/>
</dbReference>
<dbReference type="InterPro" id="IPR042104">
    <property type="entry name" value="PKS_dehydratase_sf"/>
</dbReference>
<feature type="domain" description="Carrier" evidence="10">
    <location>
        <begin position="3425"/>
        <end position="3502"/>
    </location>
</feature>
<dbReference type="InterPro" id="IPR020807">
    <property type="entry name" value="PKS_DH"/>
</dbReference>
<dbReference type="Gene3D" id="3.40.50.720">
    <property type="entry name" value="NAD(P)-binding Rossmann-like Domain"/>
    <property type="match status" value="3"/>
</dbReference>
<dbReference type="InterPro" id="IPR057326">
    <property type="entry name" value="KR_dom"/>
</dbReference>
<evidence type="ECO:0000256" key="9">
    <source>
        <dbReference type="SAM" id="MobiDB-lite"/>
    </source>
</evidence>
<dbReference type="InterPro" id="IPR013968">
    <property type="entry name" value="PKS_KR"/>
</dbReference>
<protein>
    <submittedName>
        <fullName evidence="13">Acyl transferase domain-containing protein/acyl carrier protein</fullName>
    </submittedName>
</protein>
<feature type="domain" description="Carrier" evidence="10">
    <location>
        <begin position="533"/>
        <end position="606"/>
    </location>
</feature>
<dbReference type="InterPro" id="IPR049490">
    <property type="entry name" value="C883_1060-like_KR_N"/>
</dbReference>
<dbReference type="Pfam" id="PF16197">
    <property type="entry name" value="KAsynt_C_assoc"/>
    <property type="match status" value="1"/>
</dbReference>
<dbReference type="Pfam" id="PF00109">
    <property type="entry name" value="ketoacyl-synt"/>
    <property type="match status" value="3"/>
</dbReference>
<dbReference type="SUPFAM" id="SSF53901">
    <property type="entry name" value="Thiolase-like"/>
    <property type="match status" value="3"/>
</dbReference>
<dbReference type="Gene3D" id="1.10.1200.10">
    <property type="entry name" value="ACP-like"/>
    <property type="match status" value="3"/>
</dbReference>
<evidence type="ECO:0000313" key="13">
    <source>
        <dbReference type="EMBL" id="MDQ0115566.1"/>
    </source>
</evidence>
<evidence type="ECO:0000259" key="11">
    <source>
        <dbReference type="PROSITE" id="PS52004"/>
    </source>
</evidence>
<dbReference type="Pfam" id="PF00550">
    <property type="entry name" value="PP-binding"/>
    <property type="match status" value="4"/>
</dbReference>
<proteinExistence type="predicted"/>
<dbReference type="InterPro" id="IPR036291">
    <property type="entry name" value="NAD(P)-bd_dom_sf"/>
</dbReference>
<gene>
    <name evidence="13" type="ORF">J2T15_005033</name>
</gene>
<dbReference type="Gene3D" id="3.40.47.10">
    <property type="match status" value="3"/>
</dbReference>
<name>A0ABT9U7E3_PAEHA</name>
<reference evidence="13 14" key="1">
    <citation type="submission" date="2023-07" db="EMBL/GenBank/DDBJ databases">
        <title>Sorghum-associated microbial communities from plants grown in Nebraska, USA.</title>
        <authorList>
            <person name="Schachtman D."/>
        </authorList>
    </citation>
    <scope>NUCLEOTIDE SEQUENCE [LARGE SCALE GENOMIC DNA]</scope>
    <source>
        <strain evidence="13 14">CC482</strain>
    </source>
</reference>
<dbReference type="InterPro" id="IPR020841">
    <property type="entry name" value="PKS_Beta-ketoAc_synthase_dom"/>
</dbReference>
<dbReference type="PANTHER" id="PTHR43775:SF37">
    <property type="entry name" value="SI:DKEY-61P9.11"/>
    <property type="match status" value="1"/>
</dbReference>
<evidence type="ECO:0000259" key="10">
    <source>
        <dbReference type="PROSITE" id="PS50075"/>
    </source>
</evidence>
<feature type="active site" description="Proton donor; for dehydratase activity" evidence="8">
    <location>
        <position position="1485"/>
    </location>
</feature>
<evidence type="ECO:0000256" key="6">
    <source>
        <dbReference type="ARBA" id="ARBA00022679"/>
    </source>
</evidence>
<feature type="domain" description="Carrier" evidence="10">
    <location>
        <begin position="2691"/>
        <end position="2768"/>
    </location>
</feature>
<dbReference type="InterPro" id="IPR050091">
    <property type="entry name" value="PKS_NRPS_Biosynth_Enz"/>
</dbReference>
<feature type="domain" description="Ketosynthase family 3 (KS3)" evidence="11">
    <location>
        <begin position="678"/>
        <end position="1110"/>
    </location>
</feature>
<feature type="domain" description="Ketosynthase family 3 (KS3)" evidence="11">
    <location>
        <begin position="2207"/>
        <end position="2637"/>
    </location>
</feature>
<dbReference type="Pfam" id="PF21394">
    <property type="entry name" value="Beta-ketacyl_N"/>
    <property type="match status" value="2"/>
</dbReference>
<dbReference type="SUPFAM" id="SSF47336">
    <property type="entry name" value="ACP-like"/>
    <property type="match status" value="4"/>
</dbReference>
<dbReference type="CDD" id="cd08953">
    <property type="entry name" value="KR_2_SDR_x"/>
    <property type="match status" value="3"/>
</dbReference>
<dbReference type="InterPro" id="IPR016039">
    <property type="entry name" value="Thiolase-like"/>
</dbReference>
<feature type="active site" description="Proton acceptor; for dehydratase activity" evidence="8">
    <location>
        <position position="1319"/>
    </location>
</feature>
<dbReference type="Pfam" id="PF22336">
    <property type="entry name" value="RhiE-like_linker"/>
    <property type="match status" value="2"/>
</dbReference>
<feature type="region of interest" description="Disordered" evidence="9">
    <location>
        <begin position="3405"/>
        <end position="3427"/>
    </location>
</feature>
<dbReference type="Pfam" id="PF02801">
    <property type="entry name" value="Ketoacyl-synt_C"/>
    <property type="match status" value="3"/>
</dbReference>
<evidence type="ECO:0000256" key="8">
    <source>
        <dbReference type="PROSITE-ProRule" id="PRU01363"/>
    </source>
</evidence>
<feature type="domain" description="PKS/mFAS DH" evidence="12">
    <location>
        <begin position="1290"/>
        <end position="1569"/>
    </location>
</feature>
<feature type="region of interest" description="Disordered" evidence="9">
    <location>
        <begin position="2171"/>
        <end position="2204"/>
    </location>
</feature>
<comment type="pathway">
    <text evidence="2">Antibiotic biosynthesis.</text>
</comment>
<dbReference type="InterPro" id="IPR049900">
    <property type="entry name" value="PKS_mFAS_DH"/>
</dbReference>
<feature type="region of interest" description="N-terminal hotdog fold" evidence="8">
    <location>
        <begin position="1290"/>
        <end position="1410"/>
    </location>
</feature>